<dbReference type="EMBL" id="MCGO01000049">
    <property type="protein sequence ID" value="ORY37666.1"/>
    <property type="molecule type" value="Genomic_DNA"/>
</dbReference>
<dbReference type="InterPro" id="IPR002125">
    <property type="entry name" value="CMP_dCMP_dom"/>
</dbReference>
<dbReference type="SUPFAM" id="SSF53927">
    <property type="entry name" value="Cytidine deaminase-like"/>
    <property type="match status" value="1"/>
</dbReference>
<dbReference type="GO" id="GO:0003824">
    <property type="term" value="F:catalytic activity"/>
    <property type="evidence" value="ECO:0007669"/>
    <property type="project" value="InterPro"/>
</dbReference>
<dbReference type="Proteomes" id="UP000193642">
    <property type="component" value="Unassembled WGS sequence"/>
</dbReference>
<gene>
    <name evidence="2" type="ORF">BCR33DRAFT_721389</name>
</gene>
<dbReference type="GO" id="GO:0006139">
    <property type="term" value="P:nucleobase-containing compound metabolic process"/>
    <property type="evidence" value="ECO:0007669"/>
    <property type="project" value="UniProtKB-ARBA"/>
</dbReference>
<accession>A0A1Y2BSD9</accession>
<dbReference type="Pfam" id="PF00383">
    <property type="entry name" value="dCMP_cyt_deam_1"/>
    <property type="match status" value="1"/>
</dbReference>
<evidence type="ECO:0000313" key="2">
    <source>
        <dbReference type="EMBL" id="ORY37666.1"/>
    </source>
</evidence>
<proteinExistence type="predicted"/>
<reference evidence="2 3" key="1">
    <citation type="submission" date="2016-07" db="EMBL/GenBank/DDBJ databases">
        <title>Pervasive Adenine N6-methylation of Active Genes in Fungi.</title>
        <authorList>
            <consortium name="DOE Joint Genome Institute"/>
            <person name="Mondo S.J."/>
            <person name="Dannebaum R.O."/>
            <person name="Kuo R.C."/>
            <person name="Labutti K."/>
            <person name="Haridas S."/>
            <person name="Kuo A."/>
            <person name="Salamov A."/>
            <person name="Ahrendt S.R."/>
            <person name="Lipzen A."/>
            <person name="Sullivan W."/>
            <person name="Andreopoulos W.B."/>
            <person name="Clum A."/>
            <person name="Lindquist E."/>
            <person name="Daum C."/>
            <person name="Ramamoorthy G.K."/>
            <person name="Gryganskyi A."/>
            <person name="Culley D."/>
            <person name="Magnuson J.K."/>
            <person name="James T.Y."/>
            <person name="O'Malley M.A."/>
            <person name="Stajich J.E."/>
            <person name="Spatafora J.W."/>
            <person name="Visel A."/>
            <person name="Grigoriev I.V."/>
        </authorList>
    </citation>
    <scope>NUCLEOTIDE SEQUENCE [LARGE SCALE GENOMIC DNA]</scope>
    <source>
        <strain evidence="2 3">JEL800</strain>
    </source>
</reference>
<protein>
    <recommendedName>
        <fullName evidence="1">CMP/dCMP-type deaminase domain-containing protein</fullName>
    </recommendedName>
</protein>
<feature type="domain" description="CMP/dCMP-type deaminase" evidence="1">
    <location>
        <begin position="18"/>
        <end position="125"/>
    </location>
</feature>
<comment type="caution">
    <text evidence="2">The sequence shown here is derived from an EMBL/GenBank/DDBJ whole genome shotgun (WGS) entry which is preliminary data.</text>
</comment>
<keyword evidence="3" id="KW-1185">Reference proteome</keyword>
<name>A0A1Y2BSD9_9FUNG</name>
<organism evidence="2 3">
    <name type="scientific">Rhizoclosmatium globosum</name>
    <dbReference type="NCBI Taxonomy" id="329046"/>
    <lineage>
        <taxon>Eukaryota</taxon>
        <taxon>Fungi</taxon>
        <taxon>Fungi incertae sedis</taxon>
        <taxon>Chytridiomycota</taxon>
        <taxon>Chytridiomycota incertae sedis</taxon>
        <taxon>Chytridiomycetes</taxon>
        <taxon>Chytridiales</taxon>
        <taxon>Chytriomycetaceae</taxon>
        <taxon>Rhizoclosmatium</taxon>
    </lineage>
</organism>
<dbReference type="Gene3D" id="3.40.140.10">
    <property type="entry name" value="Cytidine Deaminase, domain 2"/>
    <property type="match status" value="1"/>
</dbReference>
<evidence type="ECO:0000259" key="1">
    <source>
        <dbReference type="Pfam" id="PF00383"/>
    </source>
</evidence>
<evidence type="ECO:0000313" key="3">
    <source>
        <dbReference type="Proteomes" id="UP000193642"/>
    </source>
</evidence>
<dbReference type="AlphaFoldDB" id="A0A1Y2BSD9"/>
<dbReference type="InterPro" id="IPR016193">
    <property type="entry name" value="Cytidine_deaminase-like"/>
</dbReference>
<dbReference type="OrthoDB" id="2158827at2759"/>
<sequence length="199" mass="22045">MTFSHASPKLQHAIATLTSLATTSSSLKCGRHAAALLTRKGTIVSLGVSHHTSQTTTIHAETHCLNNYTSNPSTNTRPRRRRDLRKLDLLVVRVNPNGSELLNSEPCSDCVHALRACSFLRRVYYTTRLASVAEAALTPGCFEQRVKEAKSRKLCGQELYRERRVWTRTTCDLGTGRGAYFGYGLVGEQSCRVDLLSSF</sequence>